<gene>
    <name evidence="1" type="ORF">LOK49_LG12G00399</name>
</gene>
<protein>
    <submittedName>
        <fullName evidence="1">Ion channel POLLUX</fullName>
    </submittedName>
</protein>
<evidence type="ECO:0000313" key="1">
    <source>
        <dbReference type="EMBL" id="KAI7992658.1"/>
    </source>
</evidence>
<sequence length="95" mass="10106">MGLAMALLTLLSMFTNETKRNGDGSLEFDFMGTSAICRSGSPLILADLKKVSVSKARAIIVLASDENADQSDARALRVVLNLTGVKGLRSHVVVK</sequence>
<name>A0ACC0FW76_9ERIC</name>
<comment type="caution">
    <text evidence="1">The sequence shown here is derived from an EMBL/GenBank/DDBJ whole genome shotgun (WGS) entry which is preliminary data.</text>
</comment>
<dbReference type="EMBL" id="CM045770">
    <property type="protein sequence ID" value="KAI7992658.1"/>
    <property type="molecule type" value="Genomic_DNA"/>
</dbReference>
<dbReference type="Proteomes" id="UP001060215">
    <property type="component" value="Chromosome 13"/>
</dbReference>
<organism evidence="1 2">
    <name type="scientific">Camellia lanceoleosa</name>
    <dbReference type="NCBI Taxonomy" id="1840588"/>
    <lineage>
        <taxon>Eukaryota</taxon>
        <taxon>Viridiplantae</taxon>
        <taxon>Streptophyta</taxon>
        <taxon>Embryophyta</taxon>
        <taxon>Tracheophyta</taxon>
        <taxon>Spermatophyta</taxon>
        <taxon>Magnoliopsida</taxon>
        <taxon>eudicotyledons</taxon>
        <taxon>Gunneridae</taxon>
        <taxon>Pentapetalae</taxon>
        <taxon>asterids</taxon>
        <taxon>Ericales</taxon>
        <taxon>Theaceae</taxon>
        <taxon>Camellia</taxon>
    </lineage>
</organism>
<proteinExistence type="predicted"/>
<accession>A0ACC0FW76</accession>
<keyword evidence="2" id="KW-1185">Reference proteome</keyword>
<reference evidence="1 2" key="1">
    <citation type="journal article" date="2022" name="Plant J.">
        <title>Chromosome-level genome of Camellia lanceoleosa provides a valuable resource for understanding genome evolution and self-incompatibility.</title>
        <authorList>
            <person name="Gong W."/>
            <person name="Xiao S."/>
            <person name="Wang L."/>
            <person name="Liao Z."/>
            <person name="Chang Y."/>
            <person name="Mo W."/>
            <person name="Hu G."/>
            <person name="Li W."/>
            <person name="Zhao G."/>
            <person name="Zhu H."/>
            <person name="Hu X."/>
            <person name="Ji K."/>
            <person name="Xiang X."/>
            <person name="Song Q."/>
            <person name="Yuan D."/>
            <person name="Jin S."/>
            <person name="Zhang L."/>
        </authorList>
    </citation>
    <scope>NUCLEOTIDE SEQUENCE [LARGE SCALE GENOMIC DNA]</scope>
    <source>
        <strain evidence="1">SQ_2022a</strain>
    </source>
</reference>
<evidence type="ECO:0000313" key="2">
    <source>
        <dbReference type="Proteomes" id="UP001060215"/>
    </source>
</evidence>